<keyword evidence="12" id="KW-0739">Sodium transport</keyword>
<dbReference type="PROSITE" id="PS50283">
    <property type="entry name" value="NA_SOLUT_SYMP_3"/>
    <property type="match status" value="1"/>
</dbReference>
<evidence type="ECO:0000256" key="3">
    <source>
        <dbReference type="ARBA" id="ARBA00022448"/>
    </source>
</evidence>
<dbReference type="InterPro" id="IPR052244">
    <property type="entry name" value="Choline_transporter"/>
</dbReference>
<evidence type="ECO:0000313" key="16">
    <source>
        <dbReference type="Proteomes" id="UP001557470"/>
    </source>
</evidence>
<feature type="transmembrane region" description="Helical" evidence="14">
    <location>
        <begin position="84"/>
        <end position="105"/>
    </location>
</feature>
<comment type="subcellular location">
    <subcellularLocation>
        <location evidence="1">Membrane</location>
        <topology evidence="1">Multi-pass membrane protein</topology>
    </subcellularLocation>
</comment>
<dbReference type="Gene3D" id="1.20.1730.10">
    <property type="entry name" value="Sodium/glucose cotransporter"/>
    <property type="match status" value="1"/>
</dbReference>
<organism evidence="15 16">
    <name type="scientific">Umbra pygmaea</name>
    <name type="common">Eastern mudminnow</name>
    <dbReference type="NCBI Taxonomy" id="75934"/>
    <lineage>
        <taxon>Eukaryota</taxon>
        <taxon>Metazoa</taxon>
        <taxon>Chordata</taxon>
        <taxon>Craniata</taxon>
        <taxon>Vertebrata</taxon>
        <taxon>Euteleostomi</taxon>
        <taxon>Actinopterygii</taxon>
        <taxon>Neopterygii</taxon>
        <taxon>Teleostei</taxon>
        <taxon>Protacanthopterygii</taxon>
        <taxon>Esociformes</taxon>
        <taxon>Umbridae</taxon>
        <taxon>Umbra</taxon>
    </lineage>
</organism>
<evidence type="ECO:0000256" key="14">
    <source>
        <dbReference type="SAM" id="Phobius"/>
    </source>
</evidence>
<keyword evidence="3" id="KW-0813">Transport</keyword>
<keyword evidence="5" id="KW-0769">Symport</keyword>
<reference evidence="15 16" key="1">
    <citation type="submission" date="2024-06" db="EMBL/GenBank/DDBJ databases">
        <authorList>
            <person name="Pan Q."/>
            <person name="Wen M."/>
            <person name="Jouanno E."/>
            <person name="Zahm M."/>
            <person name="Klopp C."/>
            <person name="Cabau C."/>
            <person name="Louis A."/>
            <person name="Berthelot C."/>
            <person name="Parey E."/>
            <person name="Roest Crollius H."/>
            <person name="Montfort J."/>
            <person name="Robinson-Rechavi M."/>
            <person name="Bouchez O."/>
            <person name="Lampietro C."/>
            <person name="Lopez Roques C."/>
            <person name="Donnadieu C."/>
            <person name="Postlethwait J."/>
            <person name="Bobe J."/>
            <person name="Verreycken H."/>
            <person name="Guiguen Y."/>
        </authorList>
    </citation>
    <scope>NUCLEOTIDE SEQUENCE [LARGE SCALE GENOMIC DNA]</scope>
    <source>
        <strain evidence="15">Up_M1</strain>
        <tissue evidence="15">Testis</tissue>
    </source>
</reference>
<evidence type="ECO:0000256" key="1">
    <source>
        <dbReference type="ARBA" id="ARBA00004141"/>
    </source>
</evidence>
<keyword evidence="6" id="KW-0530">Neurotransmitter biosynthesis</keyword>
<feature type="transmembrane region" description="Helical" evidence="14">
    <location>
        <begin position="379"/>
        <end position="399"/>
    </location>
</feature>
<keyword evidence="11" id="KW-0325">Glycoprotein</keyword>
<dbReference type="PANTHER" id="PTHR45897:SF5">
    <property type="entry name" value="HIGH AFFINITY CHOLINE TRANSPORTER 1"/>
    <property type="match status" value="1"/>
</dbReference>
<protein>
    <recommendedName>
        <fullName evidence="17">High affinity choline transporter 1-like</fullName>
    </recommendedName>
</protein>
<dbReference type="CDD" id="cd11474">
    <property type="entry name" value="SLC5sbd_CHT"/>
    <property type="match status" value="1"/>
</dbReference>
<feature type="transmembrane region" description="Helical" evidence="14">
    <location>
        <begin position="435"/>
        <end position="452"/>
    </location>
</feature>
<dbReference type="GO" id="GO:0015293">
    <property type="term" value="F:symporter activity"/>
    <property type="evidence" value="ECO:0007669"/>
    <property type="project" value="UniProtKB-KW"/>
</dbReference>
<feature type="transmembrane region" description="Helical" evidence="14">
    <location>
        <begin position="165"/>
        <end position="184"/>
    </location>
</feature>
<evidence type="ECO:0000256" key="4">
    <source>
        <dbReference type="ARBA" id="ARBA00022692"/>
    </source>
</evidence>
<feature type="transmembrane region" description="Helical" evidence="14">
    <location>
        <begin position="405"/>
        <end position="428"/>
    </location>
</feature>
<keyword evidence="9" id="KW-0406">Ion transport</keyword>
<gene>
    <name evidence="15" type="ORF">UPYG_G00348010</name>
</gene>
<feature type="transmembrane region" description="Helical" evidence="14">
    <location>
        <begin position="191"/>
        <end position="209"/>
    </location>
</feature>
<evidence type="ECO:0000256" key="2">
    <source>
        <dbReference type="ARBA" id="ARBA00006434"/>
    </source>
</evidence>
<proteinExistence type="inferred from homology"/>
<evidence type="ECO:0000256" key="9">
    <source>
        <dbReference type="ARBA" id="ARBA00023065"/>
    </source>
</evidence>
<name>A0ABD0VXX1_UMBPY</name>
<dbReference type="Pfam" id="PF00474">
    <property type="entry name" value="SSF"/>
    <property type="match status" value="1"/>
</dbReference>
<evidence type="ECO:0000313" key="15">
    <source>
        <dbReference type="EMBL" id="KAL0962984.1"/>
    </source>
</evidence>
<evidence type="ECO:0000256" key="10">
    <source>
        <dbReference type="ARBA" id="ARBA00023136"/>
    </source>
</evidence>
<dbReference type="PANTHER" id="PTHR45897">
    <property type="entry name" value="HIGH-AFFINITY CHOLINE TRANSPORTER 1"/>
    <property type="match status" value="1"/>
</dbReference>
<feature type="transmembrane region" description="Helical" evidence="14">
    <location>
        <begin position="246"/>
        <end position="264"/>
    </location>
</feature>
<evidence type="ECO:0000256" key="6">
    <source>
        <dbReference type="ARBA" id="ARBA00022979"/>
    </source>
</evidence>
<feature type="transmembrane region" description="Helical" evidence="14">
    <location>
        <begin position="276"/>
        <end position="298"/>
    </location>
</feature>
<dbReference type="InterPro" id="IPR001734">
    <property type="entry name" value="Na/solute_symporter"/>
</dbReference>
<keyword evidence="16" id="KW-1185">Reference proteome</keyword>
<dbReference type="Proteomes" id="UP001557470">
    <property type="component" value="Unassembled WGS sequence"/>
</dbReference>
<feature type="transmembrane region" description="Helical" evidence="14">
    <location>
        <begin position="126"/>
        <end position="159"/>
    </location>
</feature>
<comment type="similarity">
    <text evidence="2 13">Belongs to the sodium:solute symporter (SSF) (TC 2.A.21) family.</text>
</comment>
<evidence type="ECO:0000256" key="13">
    <source>
        <dbReference type="RuleBase" id="RU362091"/>
    </source>
</evidence>
<evidence type="ECO:0000256" key="8">
    <source>
        <dbReference type="ARBA" id="ARBA00023053"/>
    </source>
</evidence>
<dbReference type="GO" id="GO:0015220">
    <property type="term" value="F:choline transmembrane transporter activity"/>
    <property type="evidence" value="ECO:0007669"/>
    <property type="project" value="UniProtKB-ARBA"/>
</dbReference>
<sequence>MALNWPGLLSIGVFYLIVLATGVWASRKSKREERKCTGNLSEVAMVGGRNLNIWVSIFTTTATWVGGGFILGNAEVVYDPNRGLAWAIGPIGFSLSLVVGALFFVKPVREKKYVTIMDPFQEKYGNTLTAILFIPSVLADVFWIACVLAALGGTVSVIMDIPSPLAVALSAAVAVLYTLLGGLYSVAYTDVIQLILMFVGLWFCVPFILMSQSSSDITVTAVNKLYQEPWLGRLELADTGRWLDDLLLVTLGGICYQAFYQRVLATATVAQAQITCYAASFFCFTLAIPSILIGAVAASTDWNQTSFGLPTPYEQGKAGMILPISLQYLCPSFVSLAGIGAIAAAVMSSIDSALLSSASLFARNIYKNIIRKRASEKEILLVVKVSIFLFGFMGAGLAMTTSSVYVFWILSGDVMYSVVCAQLICVLFMSGSVNGYGAFAGLVVGLLLRLLAGEPLLGVPGLIPLPWDRIQEDGRLLHLFPFRTCIMLVSVATILVVSHSATYLFLKGLLPKKWDKYGLGQKRMISVEDMVAKEPTDKIELNKRQLHPFSSCE</sequence>
<keyword evidence="10 14" id="KW-0472">Membrane</keyword>
<dbReference type="GO" id="GO:0016020">
    <property type="term" value="C:membrane"/>
    <property type="evidence" value="ECO:0007669"/>
    <property type="project" value="UniProtKB-SubCell"/>
</dbReference>
<evidence type="ECO:0000256" key="12">
    <source>
        <dbReference type="ARBA" id="ARBA00023201"/>
    </source>
</evidence>
<feature type="transmembrane region" description="Helical" evidence="14">
    <location>
        <begin position="51"/>
        <end position="72"/>
    </location>
</feature>
<keyword evidence="7 14" id="KW-1133">Transmembrane helix</keyword>
<evidence type="ECO:0000256" key="5">
    <source>
        <dbReference type="ARBA" id="ARBA00022847"/>
    </source>
</evidence>
<feature type="transmembrane region" description="Helical" evidence="14">
    <location>
        <begin position="486"/>
        <end position="506"/>
    </location>
</feature>
<evidence type="ECO:0000256" key="7">
    <source>
        <dbReference type="ARBA" id="ARBA00022989"/>
    </source>
</evidence>
<feature type="transmembrane region" description="Helical" evidence="14">
    <location>
        <begin position="6"/>
        <end position="25"/>
    </location>
</feature>
<evidence type="ECO:0000256" key="11">
    <source>
        <dbReference type="ARBA" id="ARBA00023180"/>
    </source>
</evidence>
<dbReference type="InterPro" id="IPR038377">
    <property type="entry name" value="Na/Glc_symporter_sf"/>
</dbReference>
<keyword evidence="8" id="KW-0915">Sodium</keyword>
<dbReference type="EMBL" id="JAGEUA010000011">
    <property type="protein sequence ID" value="KAL0962984.1"/>
    <property type="molecule type" value="Genomic_DNA"/>
</dbReference>
<keyword evidence="4 14" id="KW-0812">Transmembrane</keyword>
<dbReference type="AlphaFoldDB" id="A0ABD0VXX1"/>
<dbReference type="GO" id="GO:0006814">
    <property type="term" value="P:sodium ion transport"/>
    <property type="evidence" value="ECO:0007669"/>
    <property type="project" value="UniProtKB-KW"/>
</dbReference>
<accession>A0ABD0VXX1</accession>
<evidence type="ECO:0008006" key="17">
    <source>
        <dbReference type="Google" id="ProtNLM"/>
    </source>
</evidence>
<feature type="transmembrane region" description="Helical" evidence="14">
    <location>
        <begin position="333"/>
        <end position="358"/>
    </location>
</feature>
<comment type="caution">
    <text evidence="15">The sequence shown here is derived from an EMBL/GenBank/DDBJ whole genome shotgun (WGS) entry which is preliminary data.</text>
</comment>